<reference evidence="2 3" key="1">
    <citation type="submission" date="2014-04" db="EMBL/GenBank/DDBJ databases">
        <authorList>
            <consortium name="DOE Joint Genome Institute"/>
            <person name="Kuo A."/>
            <person name="Martino E."/>
            <person name="Perotto S."/>
            <person name="Kohler A."/>
            <person name="Nagy L.G."/>
            <person name="Floudas D."/>
            <person name="Copeland A."/>
            <person name="Barry K.W."/>
            <person name="Cichocki N."/>
            <person name="Veneault-Fourrey C."/>
            <person name="LaButti K."/>
            <person name="Lindquist E.A."/>
            <person name="Lipzen A."/>
            <person name="Lundell T."/>
            <person name="Morin E."/>
            <person name="Murat C."/>
            <person name="Sun H."/>
            <person name="Tunlid A."/>
            <person name="Henrissat B."/>
            <person name="Grigoriev I.V."/>
            <person name="Hibbett D.S."/>
            <person name="Martin F."/>
            <person name="Nordberg H.P."/>
            <person name="Cantor M.N."/>
            <person name="Hua S.X."/>
        </authorList>
    </citation>
    <scope>NUCLEOTIDE SEQUENCE [LARGE SCALE GENOMIC DNA]</scope>
    <source>
        <strain evidence="2 3">Zn</strain>
    </source>
</reference>
<keyword evidence="3" id="KW-1185">Reference proteome</keyword>
<dbReference type="HOGENOM" id="CLU_874634_0_0_1"/>
<protein>
    <submittedName>
        <fullName evidence="2">Uncharacterized protein</fullName>
    </submittedName>
</protein>
<evidence type="ECO:0000313" key="3">
    <source>
        <dbReference type="Proteomes" id="UP000054321"/>
    </source>
</evidence>
<dbReference type="Proteomes" id="UP000054321">
    <property type="component" value="Unassembled WGS sequence"/>
</dbReference>
<dbReference type="InParanoid" id="A0A0C3CPT5"/>
<reference evidence="3" key="2">
    <citation type="submission" date="2015-01" db="EMBL/GenBank/DDBJ databases">
        <title>Evolutionary Origins and Diversification of the Mycorrhizal Mutualists.</title>
        <authorList>
            <consortium name="DOE Joint Genome Institute"/>
            <consortium name="Mycorrhizal Genomics Consortium"/>
            <person name="Kohler A."/>
            <person name="Kuo A."/>
            <person name="Nagy L.G."/>
            <person name="Floudas D."/>
            <person name="Copeland A."/>
            <person name="Barry K.W."/>
            <person name="Cichocki N."/>
            <person name="Veneault-Fourrey C."/>
            <person name="LaButti K."/>
            <person name="Lindquist E.A."/>
            <person name="Lipzen A."/>
            <person name="Lundell T."/>
            <person name="Morin E."/>
            <person name="Murat C."/>
            <person name="Riley R."/>
            <person name="Ohm R."/>
            <person name="Sun H."/>
            <person name="Tunlid A."/>
            <person name="Henrissat B."/>
            <person name="Grigoriev I.V."/>
            <person name="Hibbett D.S."/>
            <person name="Martin F."/>
        </authorList>
    </citation>
    <scope>NUCLEOTIDE SEQUENCE [LARGE SCALE GENOMIC DNA]</scope>
    <source>
        <strain evidence="3">Zn</strain>
    </source>
</reference>
<sequence>MAVTNSGLFGRGTFAFPPPSHQASSMASRKQTQAANWEPSYPQKTSTRYGIPAIYLNLEVGLSFEDNRTHSASMRYASKKMEERLHEQRIRQQYEEGRYSIQHPAFLMPANGHFPNRPTRHQQQQRQRRLGVSTREQHERGTSAPPTTLDRNQPLSPVSPLTATMPETPGRASTIPIERANQPLPPTPSQFRLGEADMPWSVDPYFIPEPETPTQEYAPMKEEETPRFEDAKRAAGDLEALHLAMMTVDSLDDGSWEQPTWGSVRNQWGGGPNSIGWAISSEDEPLPSPSQPQLPPYSSVRWKNPFASKPSRPRTAGA</sequence>
<organism evidence="2 3">
    <name type="scientific">Oidiodendron maius (strain Zn)</name>
    <dbReference type="NCBI Taxonomy" id="913774"/>
    <lineage>
        <taxon>Eukaryota</taxon>
        <taxon>Fungi</taxon>
        <taxon>Dikarya</taxon>
        <taxon>Ascomycota</taxon>
        <taxon>Pezizomycotina</taxon>
        <taxon>Leotiomycetes</taxon>
        <taxon>Leotiomycetes incertae sedis</taxon>
        <taxon>Myxotrichaceae</taxon>
        <taxon>Oidiodendron</taxon>
    </lineage>
</organism>
<proteinExistence type="predicted"/>
<feature type="region of interest" description="Disordered" evidence="1">
    <location>
        <begin position="13"/>
        <end position="45"/>
    </location>
</feature>
<feature type="compositionally biased region" description="Pro residues" evidence="1">
    <location>
        <begin position="286"/>
        <end position="295"/>
    </location>
</feature>
<feature type="region of interest" description="Disordered" evidence="1">
    <location>
        <begin position="108"/>
        <end position="184"/>
    </location>
</feature>
<evidence type="ECO:0000313" key="2">
    <source>
        <dbReference type="EMBL" id="KIN01049.1"/>
    </source>
</evidence>
<gene>
    <name evidence="2" type="ORF">OIDMADRAFT_28751</name>
</gene>
<name>A0A0C3CPT5_OIDMZ</name>
<feature type="compositionally biased region" description="Polar residues" evidence="1">
    <location>
        <begin position="144"/>
        <end position="162"/>
    </location>
</feature>
<feature type="compositionally biased region" description="Polar residues" evidence="1">
    <location>
        <begin position="21"/>
        <end position="35"/>
    </location>
</feature>
<evidence type="ECO:0000256" key="1">
    <source>
        <dbReference type="SAM" id="MobiDB-lite"/>
    </source>
</evidence>
<dbReference type="EMBL" id="KN832876">
    <property type="protein sequence ID" value="KIN01049.1"/>
    <property type="molecule type" value="Genomic_DNA"/>
</dbReference>
<dbReference type="OrthoDB" id="5207413at2759"/>
<feature type="region of interest" description="Disordered" evidence="1">
    <location>
        <begin position="265"/>
        <end position="318"/>
    </location>
</feature>
<dbReference type="AlphaFoldDB" id="A0A0C3CPT5"/>
<accession>A0A0C3CPT5</accession>